<evidence type="ECO:0000313" key="3">
    <source>
        <dbReference type="Proteomes" id="UP000682951"/>
    </source>
</evidence>
<dbReference type="EMBL" id="JAGSSW010000001">
    <property type="protein sequence ID" value="MBR8463197.1"/>
    <property type="molecule type" value="Genomic_DNA"/>
</dbReference>
<proteinExistence type="predicted"/>
<protein>
    <submittedName>
        <fullName evidence="2">Uncharacterized protein</fullName>
    </submittedName>
</protein>
<name>A0ABS5HHY4_9BACT</name>
<reference evidence="2 3" key="1">
    <citation type="submission" date="2021-04" db="EMBL/GenBank/DDBJ databases">
        <title>Molecular and phenotypic characterization and identification of bacterial isolates recovered from the Anatolian ground squirrels (Spermophilus xanthoprymnus) and which have the potential to form a new species in the Campylobacter genus.</title>
        <authorList>
            <person name="Aydin F."/>
            <person name="Abay S."/>
            <person name="Kayman T."/>
            <person name="Karakaya E."/>
            <person name="Mustak H.K."/>
            <person name="Mustak I.B."/>
            <person name="Bilgin N."/>
            <person name="Duzler A."/>
            <person name="Sahin O."/>
            <person name="Guran O."/>
            <person name="Saticioglu I.B."/>
        </authorList>
    </citation>
    <scope>NUCLEOTIDE SEQUENCE [LARGE SCALE GENOMIC DNA]</scope>
    <source>
        <strain evidence="3">faydin-G24</strain>
    </source>
</reference>
<comment type="caution">
    <text evidence="2">The sequence shown here is derived from an EMBL/GenBank/DDBJ whole genome shotgun (WGS) entry which is preliminary data.</text>
</comment>
<accession>A0ABS5HHY4</accession>
<sequence>MAKTDRRSLLPLTYIFGSFFGAAMIAIAFAYNDYRFSKFKFIDFSQMIFYEKSKIFTPNQDKYLLVVFSSNQLGLDKILKEQKRDLPIVAVDVFQKREESNATLSYVSSDINTILKLIRTLNITNVPSSVEIIRQNGQIYKQYSQIKIIE</sequence>
<organism evidence="2 3">
    <name type="scientific">Campylobacter anatolicus</name>
    <dbReference type="NCBI Taxonomy" id="2829105"/>
    <lineage>
        <taxon>Bacteria</taxon>
        <taxon>Pseudomonadati</taxon>
        <taxon>Campylobacterota</taxon>
        <taxon>Epsilonproteobacteria</taxon>
        <taxon>Campylobacterales</taxon>
        <taxon>Campylobacteraceae</taxon>
        <taxon>Campylobacter</taxon>
    </lineage>
</organism>
<dbReference type="Proteomes" id="UP000682951">
    <property type="component" value="Unassembled WGS sequence"/>
</dbReference>
<feature type="transmembrane region" description="Helical" evidence="1">
    <location>
        <begin position="12"/>
        <end position="31"/>
    </location>
</feature>
<keyword evidence="1" id="KW-1133">Transmembrane helix</keyword>
<evidence type="ECO:0000256" key="1">
    <source>
        <dbReference type="SAM" id="Phobius"/>
    </source>
</evidence>
<evidence type="ECO:0000313" key="2">
    <source>
        <dbReference type="EMBL" id="MBR8463197.1"/>
    </source>
</evidence>
<keyword evidence="1" id="KW-0812">Transmembrane</keyword>
<keyword evidence="3" id="KW-1185">Reference proteome</keyword>
<keyword evidence="1" id="KW-0472">Membrane</keyword>
<gene>
    <name evidence="2" type="ORF">KDD93_01230</name>
</gene>